<sequence>NRINRLENLAAIPFPAQPCPCGRAPPSFFLSATSEENASELNRIDLTVTSDRRKGMSNWISSKLKVAETFFEQIDQQAAESLKKNEEQLFE</sequence>
<dbReference type="AlphaFoldDB" id="A0AAV0H5T1"/>
<gene>
    <name evidence="1" type="ORF">LITE_LOCUS2739</name>
</gene>
<evidence type="ECO:0000313" key="1">
    <source>
        <dbReference type="EMBL" id="CAI0380577.1"/>
    </source>
</evidence>
<name>A0AAV0H5T1_9ROSI</name>
<accession>A0AAV0H5T1</accession>
<organism evidence="1 2">
    <name type="scientific">Linum tenue</name>
    <dbReference type="NCBI Taxonomy" id="586396"/>
    <lineage>
        <taxon>Eukaryota</taxon>
        <taxon>Viridiplantae</taxon>
        <taxon>Streptophyta</taxon>
        <taxon>Embryophyta</taxon>
        <taxon>Tracheophyta</taxon>
        <taxon>Spermatophyta</taxon>
        <taxon>Magnoliopsida</taxon>
        <taxon>eudicotyledons</taxon>
        <taxon>Gunneridae</taxon>
        <taxon>Pentapetalae</taxon>
        <taxon>rosids</taxon>
        <taxon>fabids</taxon>
        <taxon>Malpighiales</taxon>
        <taxon>Linaceae</taxon>
        <taxon>Linum</taxon>
    </lineage>
</organism>
<keyword evidence="2" id="KW-1185">Reference proteome</keyword>
<reference evidence="1" key="1">
    <citation type="submission" date="2022-08" db="EMBL/GenBank/DDBJ databases">
        <authorList>
            <person name="Gutierrez-Valencia J."/>
        </authorList>
    </citation>
    <scope>NUCLEOTIDE SEQUENCE</scope>
</reference>
<dbReference type="Proteomes" id="UP001154282">
    <property type="component" value="Unassembled WGS sequence"/>
</dbReference>
<feature type="non-terminal residue" evidence="1">
    <location>
        <position position="91"/>
    </location>
</feature>
<dbReference type="EMBL" id="CAMGYJ010000002">
    <property type="protein sequence ID" value="CAI0380577.1"/>
    <property type="molecule type" value="Genomic_DNA"/>
</dbReference>
<protein>
    <submittedName>
        <fullName evidence="1">Uncharacterized protein</fullName>
    </submittedName>
</protein>
<proteinExistence type="predicted"/>
<feature type="non-terminal residue" evidence="1">
    <location>
        <position position="1"/>
    </location>
</feature>
<evidence type="ECO:0000313" key="2">
    <source>
        <dbReference type="Proteomes" id="UP001154282"/>
    </source>
</evidence>
<comment type="caution">
    <text evidence="1">The sequence shown here is derived from an EMBL/GenBank/DDBJ whole genome shotgun (WGS) entry which is preliminary data.</text>
</comment>